<accession>R7GAR8</accession>
<dbReference type="Proteomes" id="UP000018093">
    <property type="component" value="Unassembled WGS sequence"/>
</dbReference>
<dbReference type="Pfam" id="PF04230">
    <property type="entry name" value="PS_pyruv_trans"/>
    <property type="match status" value="1"/>
</dbReference>
<comment type="caution">
    <text evidence="2">The sequence shown here is derived from an EMBL/GenBank/DDBJ whole genome shotgun (WGS) entry which is preliminary data.</text>
</comment>
<feature type="domain" description="Polysaccharide pyruvyl transferase" evidence="1">
    <location>
        <begin position="13"/>
        <end position="304"/>
    </location>
</feature>
<sequence>MKICILSMQKVNNYGSVLQAYSLKKNIENLGHTVDFIDIKKGQNEELNSQCSAQAVSDKVAKNNWICQKMKGIVNKISNRETSKIYSQFREHELGIGNGDILKRYDVCVIGSDEVFNCLQKSKWGFDPQLFGEVEVADRVITYAASCGSTNVDKLTKGLKIAIGKAMTNLSAISVRDENTASFVKAFSKKEYVYNLDPVAITDFRKEIENTSLNKKLTKPYCIVYAYKDRICNKNEIDAILNYCNENNLEIIAPFGKQRWISEKGYHFTPFELLKLFQNSECIITDTFHGTIFGAKFAKKMAIIVRESNKNKLEDLTKRLEIEQHILRDCNNLHNILSIELNKKNIDSILEKEREKSLEYLKSNLER</sequence>
<evidence type="ECO:0000259" key="1">
    <source>
        <dbReference type="Pfam" id="PF04230"/>
    </source>
</evidence>
<proteinExistence type="predicted"/>
<reference evidence="2" key="1">
    <citation type="submission" date="2012-11" db="EMBL/GenBank/DDBJ databases">
        <title>Dependencies among metagenomic species, viruses, plasmids and units of genetic variation.</title>
        <authorList>
            <person name="Nielsen H.B."/>
            <person name="Almeida M."/>
            <person name="Juncker A.S."/>
            <person name="Rasmussen S."/>
            <person name="Li J."/>
            <person name="Sunagawa S."/>
            <person name="Plichta D."/>
            <person name="Gautier L."/>
            <person name="Le Chatelier E."/>
            <person name="Peletier E."/>
            <person name="Bonde I."/>
            <person name="Nielsen T."/>
            <person name="Manichanh C."/>
            <person name="Arumugam M."/>
            <person name="Batto J."/>
            <person name="Santos M.B.Q.D."/>
            <person name="Blom N."/>
            <person name="Borruel N."/>
            <person name="Burgdorf K.S."/>
            <person name="Boumezbeur F."/>
            <person name="Casellas F."/>
            <person name="Dore J."/>
            <person name="Guarner F."/>
            <person name="Hansen T."/>
            <person name="Hildebrand F."/>
            <person name="Kaas R.S."/>
            <person name="Kennedy S."/>
            <person name="Kristiansen K."/>
            <person name="Kultima J.R."/>
            <person name="Leonard P."/>
            <person name="Levenez F."/>
            <person name="Lund O."/>
            <person name="Moumen B."/>
            <person name="Le Paslier D."/>
            <person name="Pons N."/>
            <person name="Pedersen O."/>
            <person name="Prifti E."/>
            <person name="Qin J."/>
            <person name="Raes J."/>
            <person name="Tap J."/>
            <person name="Tims S."/>
            <person name="Ussery D.W."/>
            <person name="Yamada T."/>
            <person name="MetaHit consortium"/>
            <person name="Renault P."/>
            <person name="Sicheritz-Ponten T."/>
            <person name="Bork P."/>
            <person name="Wang J."/>
            <person name="Brunak S."/>
            <person name="Ehrlich S.D."/>
        </authorList>
    </citation>
    <scope>NUCLEOTIDE SEQUENCE [LARGE SCALE GENOMIC DNA]</scope>
</reference>
<protein>
    <recommendedName>
        <fullName evidence="1">Polysaccharide pyruvyl transferase domain-containing protein</fullName>
    </recommendedName>
</protein>
<name>R7GAR8_9FIRM</name>
<dbReference type="AlphaFoldDB" id="R7GAR8"/>
<dbReference type="RefSeq" id="WP_022420024.1">
    <property type="nucleotide sequence ID" value="NZ_FR898542.1"/>
</dbReference>
<gene>
    <name evidence="2" type="ORF">BN631_00510</name>
</gene>
<evidence type="ECO:0000313" key="3">
    <source>
        <dbReference type="Proteomes" id="UP000018093"/>
    </source>
</evidence>
<organism evidence="2 3">
    <name type="scientific">Amedibacillus dolichus CAG:375</name>
    <dbReference type="NCBI Taxonomy" id="1263076"/>
    <lineage>
        <taxon>Bacteria</taxon>
        <taxon>Bacillati</taxon>
        <taxon>Bacillota</taxon>
        <taxon>Erysipelotrichia</taxon>
        <taxon>Erysipelotrichales</taxon>
        <taxon>Erysipelotrichaceae</taxon>
        <taxon>Amedibacillus</taxon>
    </lineage>
</organism>
<dbReference type="InterPro" id="IPR007345">
    <property type="entry name" value="Polysacch_pyruvyl_Trfase"/>
</dbReference>
<dbReference type="EMBL" id="CBIN010000314">
    <property type="protein sequence ID" value="CDE23878.1"/>
    <property type="molecule type" value="Genomic_DNA"/>
</dbReference>
<evidence type="ECO:0000313" key="2">
    <source>
        <dbReference type="EMBL" id="CDE23878.1"/>
    </source>
</evidence>